<dbReference type="EMBL" id="BJWL01000095">
    <property type="protein sequence ID" value="GFS29711.1"/>
    <property type="molecule type" value="Genomic_DNA"/>
</dbReference>
<keyword evidence="2" id="KW-1185">Reference proteome</keyword>
<proteinExistence type="predicted"/>
<dbReference type="Proteomes" id="UP000585474">
    <property type="component" value="Unassembled WGS sequence"/>
</dbReference>
<evidence type="ECO:0000313" key="1">
    <source>
        <dbReference type="EMBL" id="GFS29711.1"/>
    </source>
</evidence>
<protein>
    <submittedName>
        <fullName evidence="1">Uncharacterized protein</fullName>
    </submittedName>
</protein>
<dbReference type="OrthoDB" id="1436592at2759"/>
<name>A0A7J0D8J6_9ERIC</name>
<comment type="caution">
    <text evidence="1">The sequence shown here is derived from an EMBL/GenBank/DDBJ whole genome shotgun (WGS) entry which is preliminary data.</text>
</comment>
<evidence type="ECO:0000313" key="2">
    <source>
        <dbReference type="Proteomes" id="UP000585474"/>
    </source>
</evidence>
<reference evidence="2" key="1">
    <citation type="submission" date="2019-07" db="EMBL/GenBank/DDBJ databases">
        <title>De Novo Assembly of kiwifruit Actinidia rufa.</title>
        <authorList>
            <person name="Sugita-Konishi S."/>
            <person name="Sato K."/>
            <person name="Mori E."/>
            <person name="Abe Y."/>
            <person name="Kisaki G."/>
            <person name="Hamano K."/>
            <person name="Suezawa K."/>
            <person name="Otani M."/>
            <person name="Fukuda T."/>
            <person name="Manabe T."/>
            <person name="Gomi K."/>
            <person name="Tabuchi M."/>
            <person name="Akimitsu K."/>
            <person name="Kataoka I."/>
        </authorList>
    </citation>
    <scope>NUCLEOTIDE SEQUENCE [LARGE SCALE GENOMIC DNA]</scope>
    <source>
        <strain evidence="2">cv. Fuchu</strain>
    </source>
</reference>
<accession>A0A7J0D8J6</accession>
<gene>
    <name evidence="1" type="ORF">Acr_00g0008010</name>
</gene>
<dbReference type="AlphaFoldDB" id="A0A7J0D8J6"/>
<sequence length="238" mass="26061">MARILHLGLARFAFSLMEKASPAGFWAFAMIDGDEHRCRLIQPPPTVISESISDKMTVGATSGSHLANRYICSHCGAPRHTKNRCFKLHPELRDNILVAKGKLSIVLLLLPRLLLTKLNLRSVNSKLSWPLYLFHHSHTGAPTSSACHTATLAMSTPIAFHVRSGHSTWVMDFGANDHMTGTPSLSRNAEEGIPSIPDLLLCPIPLFDLMQVPSPSVAGHPQVYTCRSCSLANICSEF</sequence>
<organism evidence="1 2">
    <name type="scientific">Actinidia rufa</name>
    <dbReference type="NCBI Taxonomy" id="165716"/>
    <lineage>
        <taxon>Eukaryota</taxon>
        <taxon>Viridiplantae</taxon>
        <taxon>Streptophyta</taxon>
        <taxon>Embryophyta</taxon>
        <taxon>Tracheophyta</taxon>
        <taxon>Spermatophyta</taxon>
        <taxon>Magnoliopsida</taxon>
        <taxon>eudicotyledons</taxon>
        <taxon>Gunneridae</taxon>
        <taxon>Pentapetalae</taxon>
        <taxon>asterids</taxon>
        <taxon>Ericales</taxon>
        <taxon>Actinidiaceae</taxon>
        <taxon>Actinidia</taxon>
    </lineage>
</organism>